<dbReference type="EMBL" id="MTEI01000022">
    <property type="protein sequence ID" value="OQW86111.1"/>
    <property type="molecule type" value="Genomic_DNA"/>
</dbReference>
<gene>
    <name evidence="1" type="ORF">BWK72_18700</name>
</gene>
<proteinExistence type="predicted"/>
<dbReference type="Proteomes" id="UP000192505">
    <property type="component" value="Unassembled WGS sequence"/>
</dbReference>
<dbReference type="AlphaFoldDB" id="A0A1W9KPQ4"/>
<accession>A0A1W9KPQ4</accession>
<evidence type="ECO:0000313" key="1">
    <source>
        <dbReference type="EMBL" id="OQW86111.1"/>
    </source>
</evidence>
<reference evidence="1 2" key="1">
    <citation type="submission" date="2017-01" db="EMBL/GenBank/DDBJ databases">
        <title>Novel large sulfur bacteria in the metagenomes of groundwater-fed chemosynthetic microbial mats in the Lake Huron basin.</title>
        <authorList>
            <person name="Sharrar A.M."/>
            <person name="Flood B.E."/>
            <person name="Bailey J.V."/>
            <person name="Jones D.S."/>
            <person name="Biddanda B."/>
            <person name="Ruberg S.A."/>
            <person name="Marcus D.N."/>
            <person name="Dick G.J."/>
        </authorList>
    </citation>
    <scope>NUCLEOTIDE SEQUENCE [LARGE SCALE GENOMIC DNA]</scope>
    <source>
        <strain evidence="1">A7</strain>
    </source>
</reference>
<comment type="caution">
    <text evidence="1">The sequence shown here is derived from an EMBL/GenBank/DDBJ whole genome shotgun (WGS) entry which is preliminary data.</text>
</comment>
<sequence>MGYFVDVVWAVKLPTNFPVTMPIDSLLTLKLPEGYSFADLKLRRCADDAIDLDMDLVKLICQINGLDFEKVCQDPGPVVTTILTVWYKSHLASGGQPDALMEALKSPGRQRH</sequence>
<name>A0A1W9KPQ4_9BURK</name>
<organism evidence="1 2">
    <name type="scientific">Rhodoferax ferrireducens</name>
    <dbReference type="NCBI Taxonomy" id="192843"/>
    <lineage>
        <taxon>Bacteria</taxon>
        <taxon>Pseudomonadati</taxon>
        <taxon>Pseudomonadota</taxon>
        <taxon>Betaproteobacteria</taxon>
        <taxon>Burkholderiales</taxon>
        <taxon>Comamonadaceae</taxon>
        <taxon>Rhodoferax</taxon>
    </lineage>
</organism>
<evidence type="ECO:0000313" key="2">
    <source>
        <dbReference type="Proteomes" id="UP000192505"/>
    </source>
</evidence>
<protein>
    <submittedName>
        <fullName evidence="1">Uncharacterized protein</fullName>
    </submittedName>
</protein>